<organism evidence="2 3">
    <name type="scientific">Paspalum notatum var. saurae</name>
    <dbReference type="NCBI Taxonomy" id="547442"/>
    <lineage>
        <taxon>Eukaryota</taxon>
        <taxon>Viridiplantae</taxon>
        <taxon>Streptophyta</taxon>
        <taxon>Embryophyta</taxon>
        <taxon>Tracheophyta</taxon>
        <taxon>Spermatophyta</taxon>
        <taxon>Magnoliopsida</taxon>
        <taxon>Liliopsida</taxon>
        <taxon>Poales</taxon>
        <taxon>Poaceae</taxon>
        <taxon>PACMAD clade</taxon>
        <taxon>Panicoideae</taxon>
        <taxon>Andropogonodae</taxon>
        <taxon>Paspaleae</taxon>
        <taxon>Paspalinae</taxon>
        <taxon>Paspalum</taxon>
    </lineage>
</organism>
<dbReference type="EMBL" id="CP144747">
    <property type="protein sequence ID" value="WVZ61517.1"/>
    <property type="molecule type" value="Genomic_DNA"/>
</dbReference>
<evidence type="ECO:0000313" key="3">
    <source>
        <dbReference type="Proteomes" id="UP001341281"/>
    </source>
</evidence>
<dbReference type="PANTHER" id="PTHR33377:SF30">
    <property type="entry name" value="OS07G0117000 PROTEIN"/>
    <property type="match status" value="1"/>
</dbReference>
<dbReference type="Proteomes" id="UP001341281">
    <property type="component" value="Chromosome 03"/>
</dbReference>
<gene>
    <name evidence="2" type="ORF">U9M48_011378</name>
</gene>
<feature type="region of interest" description="Disordered" evidence="1">
    <location>
        <begin position="40"/>
        <end position="63"/>
    </location>
</feature>
<proteinExistence type="predicted"/>
<evidence type="ECO:0000313" key="2">
    <source>
        <dbReference type="EMBL" id="WVZ61517.1"/>
    </source>
</evidence>
<dbReference type="PANTHER" id="PTHR33377">
    <property type="entry name" value="OS10G0134700 PROTEIN-RELATED"/>
    <property type="match status" value="1"/>
</dbReference>
<accession>A0AAQ3SWX3</accession>
<keyword evidence="3" id="KW-1185">Reference proteome</keyword>
<dbReference type="SUPFAM" id="SSF52540">
    <property type="entry name" value="P-loop containing nucleoside triphosphate hydrolases"/>
    <property type="match status" value="1"/>
</dbReference>
<dbReference type="AlphaFoldDB" id="A0AAQ3SWX3"/>
<protein>
    <submittedName>
        <fullName evidence="2">Uncharacterized protein</fullName>
    </submittedName>
</protein>
<name>A0AAQ3SWX3_PASNO</name>
<sequence length="483" mass="53991">MLLRVHVIVEEAEQRSITSQAMLRHLNLLREEMFRGYHALDDHQSSSSSRRPVVGAGGDGAGEASRLRRHSAMSQFNPSKRVCLLRWRQQSGGSDDDGDRLQRVLGSLEAVVSDVGELVTFLTGCPRLNRQPYSTYLVLDTCMFGRQMEMDRVIAFLLMQDEGGHHGQQPPDVLTILGPRRAGKSTLMEHACRDERVRNRFSQIVSLTRGDLLLASGGGDEDMLALLTATSNGGGGGGGAVEHRQQGGNSINQEEIDGEVLVIVELDGERNSQGQDAMVATERLLERFCSSTSTCCKSRVTKIIVTGRSEKMSRFGTVEPLRLRPMTPEAFWYWVKARAFGSTDAAEHPQMVAIAMDMAAEMDGVFAAADVFGGLLRSNFSARFWRLALVVLREFKKKNLLRLHRQTDEEEEIAEKLVHLDEYQIKPSSSSTQQQQMVSLRDILFGRARPQGKFDVVGWKSPVPPYYTYAYRFEILRGPPRRS</sequence>
<dbReference type="InterPro" id="IPR027417">
    <property type="entry name" value="P-loop_NTPase"/>
</dbReference>
<reference evidence="2 3" key="1">
    <citation type="submission" date="2024-02" db="EMBL/GenBank/DDBJ databases">
        <title>High-quality chromosome-scale genome assembly of Pensacola bahiagrass (Paspalum notatum Flugge var. saurae).</title>
        <authorList>
            <person name="Vega J.M."/>
            <person name="Podio M."/>
            <person name="Orjuela J."/>
            <person name="Siena L.A."/>
            <person name="Pessino S.C."/>
            <person name="Combes M.C."/>
            <person name="Mariac C."/>
            <person name="Albertini E."/>
            <person name="Pupilli F."/>
            <person name="Ortiz J.P.A."/>
            <person name="Leblanc O."/>
        </authorList>
    </citation>
    <scope>NUCLEOTIDE SEQUENCE [LARGE SCALE GENOMIC DNA]</scope>
    <source>
        <strain evidence="2">R1</strain>
        <tissue evidence="2">Leaf</tissue>
    </source>
</reference>
<evidence type="ECO:0000256" key="1">
    <source>
        <dbReference type="SAM" id="MobiDB-lite"/>
    </source>
</evidence>